<feature type="compositionally biased region" description="Basic and acidic residues" evidence="1">
    <location>
        <begin position="97"/>
        <end position="133"/>
    </location>
</feature>
<reference evidence="3 4" key="1">
    <citation type="journal article" date="2016" name="Front. Microbiol.">
        <title>Comparative Genomics Analysis of Streptomyces Species Reveals Their Adaptation to the Marine Environment and Their Diversity at the Genomic Level.</title>
        <authorList>
            <person name="Tian X."/>
            <person name="Zhang Z."/>
            <person name="Yang T."/>
            <person name="Chen M."/>
            <person name="Li J."/>
            <person name="Chen F."/>
            <person name="Yang J."/>
            <person name="Li W."/>
            <person name="Zhang B."/>
            <person name="Zhang Z."/>
            <person name="Wu J."/>
            <person name="Zhang C."/>
            <person name="Long L."/>
            <person name="Xiao J."/>
        </authorList>
    </citation>
    <scope>NUCLEOTIDE SEQUENCE [LARGE SCALE GENOMIC DNA]</scope>
    <source>
        <strain evidence="3 4">SCSIO 10429</strain>
    </source>
</reference>
<dbReference type="RefSeq" id="WP_070015159.1">
    <property type="nucleotide sequence ID" value="NZ_LJGW01000073.1"/>
</dbReference>
<evidence type="ECO:0000313" key="4">
    <source>
        <dbReference type="Proteomes" id="UP000176005"/>
    </source>
</evidence>
<feature type="compositionally biased region" description="Basic and acidic residues" evidence="1">
    <location>
        <begin position="392"/>
        <end position="408"/>
    </location>
</feature>
<accession>A0A1E7LB06</accession>
<feature type="region of interest" description="Disordered" evidence="1">
    <location>
        <begin position="382"/>
        <end position="501"/>
    </location>
</feature>
<sequence length="501" mass="51396">MIGSVTASKRAAAFAQALDEHELDEAAAADRTAAEGGGREATSAASVPAASVPEAVVAAPVCPCPVGGGAPAPLTAGAATSAVTAGVGEVPDAGGDPLRDPLRGTDLGPDRDPAALSSGDDRAPSEDPARTADEGGEPALLLGLAEKLRNVPRPTVSPDVKTVQRAQLVAAMEAEFASPEARARQVPAQRDNRGARKGAHRAPATGPLTRLRPNSRWGKGIAAGGLGVGVAASALGGVAAASSEALPGDSLYGVKRGMEDLRLDFADDATDRGQVHLDRASTRLREARRLMERSRGGAPLDEESVSELRRALSGMRYDADEGHRLLSSAYERDGSIGPMRTLSSFSSGQRQSWLKLREDLPPELSDVRDEVSFAFDAMDSDIAPIAGLISTPEERTARERGGGSERRGPGHASPRTPSSSGSADADGKKRASDEPEPSGPLPGADELTGDGGLLDPSKSPRGGSGADAGGSGRSHHEPDVTLPPIVPHVLPELHGLGEDDK</sequence>
<evidence type="ECO:0000313" key="3">
    <source>
        <dbReference type="EMBL" id="OEV13415.1"/>
    </source>
</evidence>
<name>A0A1E7LB06_9ACTN</name>
<evidence type="ECO:0000256" key="1">
    <source>
        <dbReference type="SAM" id="MobiDB-lite"/>
    </source>
</evidence>
<dbReference type="AlphaFoldDB" id="A0A1E7LB06"/>
<feature type="compositionally biased region" description="Low complexity" evidence="1">
    <location>
        <begin position="40"/>
        <end position="90"/>
    </location>
</feature>
<dbReference type="EMBL" id="LJGW01000073">
    <property type="protein sequence ID" value="OEV13415.1"/>
    <property type="molecule type" value="Genomic_DNA"/>
</dbReference>
<dbReference type="Proteomes" id="UP000176005">
    <property type="component" value="Unassembled WGS sequence"/>
</dbReference>
<keyword evidence="4" id="KW-1185">Reference proteome</keyword>
<gene>
    <name evidence="3" type="ORF">AN218_03635</name>
</gene>
<feature type="domain" description="DUF5667" evidence="2">
    <location>
        <begin position="245"/>
        <end position="318"/>
    </location>
</feature>
<protein>
    <recommendedName>
        <fullName evidence="2">DUF5667 domain-containing protein</fullName>
    </recommendedName>
</protein>
<dbReference type="InterPro" id="IPR043725">
    <property type="entry name" value="DUF5667"/>
</dbReference>
<dbReference type="Pfam" id="PF18915">
    <property type="entry name" value="DUF5667"/>
    <property type="match status" value="1"/>
</dbReference>
<feature type="region of interest" description="Disordered" evidence="1">
    <location>
        <begin position="25"/>
        <end position="140"/>
    </location>
</feature>
<dbReference type="PATRIC" id="fig|518642.10.peg.7144"/>
<proteinExistence type="predicted"/>
<organism evidence="3 4">
    <name type="scientific">Streptomyces nanshensis</name>
    <dbReference type="NCBI Taxonomy" id="518642"/>
    <lineage>
        <taxon>Bacteria</taxon>
        <taxon>Bacillati</taxon>
        <taxon>Actinomycetota</taxon>
        <taxon>Actinomycetes</taxon>
        <taxon>Kitasatosporales</taxon>
        <taxon>Streptomycetaceae</taxon>
        <taxon>Streptomyces</taxon>
    </lineage>
</organism>
<comment type="caution">
    <text evidence="3">The sequence shown here is derived from an EMBL/GenBank/DDBJ whole genome shotgun (WGS) entry which is preliminary data.</text>
</comment>
<feature type="region of interest" description="Disordered" evidence="1">
    <location>
        <begin position="174"/>
        <end position="216"/>
    </location>
</feature>
<feature type="compositionally biased region" description="Gly residues" evidence="1">
    <location>
        <begin position="462"/>
        <end position="472"/>
    </location>
</feature>
<evidence type="ECO:0000259" key="2">
    <source>
        <dbReference type="Pfam" id="PF18915"/>
    </source>
</evidence>